<proteinExistence type="predicted"/>
<dbReference type="InterPro" id="IPR005467">
    <property type="entry name" value="His_kinase_dom"/>
</dbReference>
<dbReference type="AlphaFoldDB" id="A0A8X8FQ86"/>
<comment type="caution">
    <text evidence="8">The sequence shown here is derived from an EMBL/GenBank/DDBJ whole genome shotgun (WGS) entry which is preliminary data.</text>
</comment>
<dbReference type="CDD" id="cd00082">
    <property type="entry name" value="HisKA"/>
    <property type="match status" value="1"/>
</dbReference>
<dbReference type="Pfam" id="PF00497">
    <property type="entry name" value="SBP_bac_3"/>
    <property type="match status" value="2"/>
</dbReference>
<evidence type="ECO:0000256" key="2">
    <source>
        <dbReference type="ARBA" id="ARBA00012438"/>
    </source>
</evidence>
<dbReference type="RefSeq" id="WP_191769023.1">
    <property type="nucleotide sequence ID" value="NZ_JACSQS010000002.1"/>
</dbReference>
<name>A0A8X8FQ86_9GAMM</name>
<dbReference type="Gene3D" id="3.30.565.10">
    <property type="entry name" value="Histidine kinase-like ATPase, C-terminal domain"/>
    <property type="match status" value="1"/>
</dbReference>
<dbReference type="InterPro" id="IPR035965">
    <property type="entry name" value="PAS-like_dom_sf"/>
</dbReference>
<dbReference type="InterPro" id="IPR004358">
    <property type="entry name" value="Sig_transdc_His_kin-like_C"/>
</dbReference>
<comment type="catalytic activity">
    <reaction evidence="1">
        <text>ATP + protein L-histidine = ADP + protein N-phospho-L-histidine.</text>
        <dbReference type="EC" id="2.7.13.3"/>
    </reaction>
</comment>
<dbReference type="CDD" id="cd01007">
    <property type="entry name" value="PBP2_BvgS_HisK_like"/>
    <property type="match status" value="2"/>
</dbReference>
<dbReference type="InterPro" id="IPR003661">
    <property type="entry name" value="HisK_dim/P_dom"/>
</dbReference>
<dbReference type="SMART" id="SM00448">
    <property type="entry name" value="REC"/>
    <property type="match status" value="1"/>
</dbReference>
<dbReference type="SUPFAM" id="SSF47384">
    <property type="entry name" value="Homodimeric domain of signal transducing histidine kinase"/>
    <property type="match status" value="1"/>
</dbReference>
<evidence type="ECO:0000259" key="7">
    <source>
        <dbReference type="PROSITE" id="PS50110"/>
    </source>
</evidence>
<dbReference type="PRINTS" id="PR00344">
    <property type="entry name" value="BCTRLSENSOR"/>
</dbReference>
<dbReference type="GO" id="GO:0000155">
    <property type="term" value="F:phosphorelay sensor kinase activity"/>
    <property type="evidence" value="ECO:0007669"/>
    <property type="project" value="InterPro"/>
</dbReference>
<evidence type="ECO:0000256" key="5">
    <source>
        <dbReference type="PROSITE-ProRule" id="PRU00169"/>
    </source>
</evidence>
<dbReference type="CDD" id="cd16922">
    <property type="entry name" value="HATPase_EvgS-ArcB-TorS-like"/>
    <property type="match status" value="1"/>
</dbReference>
<evidence type="ECO:0000313" key="8">
    <source>
        <dbReference type="EMBL" id="MBD7953222.1"/>
    </source>
</evidence>
<feature type="domain" description="Histidine kinase" evidence="6">
    <location>
        <begin position="687"/>
        <end position="909"/>
    </location>
</feature>
<feature type="modified residue" description="4-aspartylphosphate" evidence="5">
    <location>
        <position position="985"/>
    </location>
</feature>
<dbReference type="SUPFAM" id="SSF52172">
    <property type="entry name" value="CheY-like"/>
    <property type="match status" value="1"/>
</dbReference>
<evidence type="ECO:0000256" key="1">
    <source>
        <dbReference type="ARBA" id="ARBA00000085"/>
    </source>
</evidence>
<evidence type="ECO:0000256" key="4">
    <source>
        <dbReference type="ARBA" id="ARBA00023012"/>
    </source>
</evidence>
<dbReference type="EC" id="2.7.13.3" evidence="2"/>
<dbReference type="Pfam" id="PF00512">
    <property type="entry name" value="HisKA"/>
    <property type="match status" value="1"/>
</dbReference>
<protein>
    <recommendedName>
        <fullName evidence="2">histidine kinase</fullName>
        <ecNumber evidence="2">2.7.13.3</ecNumber>
    </recommendedName>
</protein>
<dbReference type="SUPFAM" id="SSF55874">
    <property type="entry name" value="ATPase domain of HSP90 chaperone/DNA topoisomerase II/histidine kinase"/>
    <property type="match status" value="1"/>
</dbReference>
<dbReference type="InterPro" id="IPR011006">
    <property type="entry name" value="CheY-like_superfamily"/>
</dbReference>
<dbReference type="SMART" id="SM00387">
    <property type="entry name" value="HATPase_c"/>
    <property type="match status" value="1"/>
</dbReference>
<dbReference type="SUPFAM" id="SSF55785">
    <property type="entry name" value="PYP-like sensor domain (PAS domain)"/>
    <property type="match status" value="1"/>
</dbReference>
<dbReference type="PANTHER" id="PTHR45339:SF1">
    <property type="entry name" value="HYBRID SIGNAL TRANSDUCTION HISTIDINE KINASE J"/>
    <property type="match status" value="1"/>
</dbReference>
<dbReference type="CDD" id="cd17546">
    <property type="entry name" value="REC_hyHK_CKI1_RcsC-like"/>
    <property type="match status" value="1"/>
</dbReference>
<dbReference type="InterPro" id="IPR001638">
    <property type="entry name" value="Solute-binding_3/MltF_N"/>
</dbReference>
<evidence type="ECO:0000259" key="6">
    <source>
        <dbReference type="PROSITE" id="PS50109"/>
    </source>
</evidence>
<dbReference type="InterPro" id="IPR036097">
    <property type="entry name" value="HisK_dim/P_sf"/>
</dbReference>
<dbReference type="PROSITE" id="PS50109">
    <property type="entry name" value="HIS_KIN"/>
    <property type="match status" value="1"/>
</dbReference>
<dbReference type="PROSITE" id="PS50110">
    <property type="entry name" value="RESPONSE_REGULATORY"/>
    <property type="match status" value="1"/>
</dbReference>
<keyword evidence="4" id="KW-0902">Two-component regulatory system</keyword>
<dbReference type="Gene3D" id="3.40.50.2300">
    <property type="match status" value="1"/>
</dbReference>
<dbReference type="Gene3D" id="3.40.190.10">
    <property type="entry name" value="Periplasmic binding protein-like II"/>
    <property type="match status" value="4"/>
</dbReference>
<feature type="domain" description="Response regulatory" evidence="7">
    <location>
        <begin position="936"/>
        <end position="1055"/>
    </location>
</feature>
<sequence length="1065" mass="116209">MGILLSLLPAVAWAAPPASRAEAPSPARPHAVLSVGVYDSGWPPFEFVEGDRVRGLGPDTLADLARRMGVRLDYRRYPDWAQVLEAACRGDIDVVMNVSPSTSTDRCLAYSMPYATAPLAVVGRSDDLRASNDPDLAGLRVVSEQGFLTQAQIRTRFPAARQLLAAHTLDALRMVARQEADVFIGNAYVASQLINDSALQGITLLRPIDMELDTLHFGVPPSRPQLVEALDQAMSQQPASVRAGIAARWLRVPVWSAPARQALDQVERRALSTPLRTGFAPNAAPLSFTDAEGRPSGLASDYLQRLRQAGATLTPEPSHDWFDLREKMRRGRIDAVMGVPNDSRYLGEGWVFSQPFISVPNVIVTGAGSGSVLDMDDLAGKRVLLSDPERLRLPVLQRAPEARILAARSAEQALQRLLDGEAQAYIGNLAIVDRLLRERFPGQLQVTAPAGFDDDLSLAVKREHAGLATRFDRLLQEMGPREREALRNDWLAVAYQGGIDWRKMARWGIPITLVLLTALLVHLLGYWRLQREVTSRRRLEKRLADVTGNLPAVVYQMRRAADGGLDFPYVAGDMQPLFGIDHDKAMASGQAVLDAIDARDVADVQAAIERAARDFLPFELEFRTVGMPQSPRWVRSQAQPYAADAGMVTWSGYWVDISEARAQADALEAAMAAAEQAAEAKARFLATMSHEIRTPMSGVLGMLEMLAHTALQPAQRTQLEEAESAAQSLRQMLDDILDYAKMDAGALRLDPLPLPLRPLLESLQQRYARQAAAKGLGLRLELDVRLAATHEVDGLRLRQVLENLLDNAIAFTSEGEVVLRAEVLEGSSPSLQELRLQVIDSGIGMQPRQVQALFQPFTEVDPAAPHHQGGIGLGLTLCQRLVQLMGGRLLVHSVAGKGTEVDVLLPLPVASDDDLVASAPGPGSVPPLPVHLRTARVLVVEDHPTAQAMMAWRLQQLGVSHAVAGDGREGLELLAASAFDMVISDCRMPVMDGYAFTRLLREREQRQGVGRLPVVALTASLLEQDLRRCREAGMDEVLTKPLSLAQLRQCLLRWLPASPVGAAGA</sequence>
<dbReference type="InterPro" id="IPR036890">
    <property type="entry name" value="HATPase_C_sf"/>
</dbReference>
<dbReference type="Gene3D" id="1.10.287.130">
    <property type="match status" value="1"/>
</dbReference>
<dbReference type="InterPro" id="IPR000014">
    <property type="entry name" value="PAS"/>
</dbReference>
<gene>
    <name evidence="8" type="ORF">H9654_03290</name>
</gene>
<dbReference type="InterPro" id="IPR001789">
    <property type="entry name" value="Sig_transdc_resp-reg_receiver"/>
</dbReference>
<keyword evidence="9" id="KW-1185">Reference proteome</keyword>
<dbReference type="Pfam" id="PF02518">
    <property type="entry name" value="HATPase_c"/>
    <property type="match status" value="1"/>
</dbReference>
<dbReference type="Gene3D" id="3.30.450.20">
    <property type="entry name" value="PAS domain"/>
    <property type="match status" value="1"/>
</dbReference>
<dbReference type="SUPFAM" id="SSF53850">
    <property type="entry name" value="Periplasmic binding protein-like II"/>
    <property type="match status" value="2"/>
</dbReference>
<dbReference type="SMART" id="SM00062">
    <property type="entry name" value="PBPb"/>
    <property type="match status" value="2"/>
</dbReference>
<dbReference type="PANTHER" id="PTHR45339">
    <property type="entry name" value="HYBRID SIGNAL TRANSDUCTION HISTIDINE KINASE J"/>
    <property type="match status" value="1"/>
</dbReference>
<dbReference type="CDD" id="cd00130">
    <property type="entry name" value="PAS"/>
    <property type="match status" value="1"/>
</dbReference>
<dbReference type="Proteomes" id="UP000636938">
    <property type="component" value="Unassembled WGS sequence"/>
</dbReference>
<organism evidence="8 9">
    <name type="scientific">Stenotrophomonas lacuserhaii</name>
    <dbReference type="NCBI Taxonomy" id="2760084"/>
    <lineage>
        <taxon>Bacteria</taxon>
        <taxon>Pseudomonadati</taxon>
        <taxon>Pseudomonadota</taxon>
        <taxon>Gammaproteobacteria</taxon>
        <taxon>Lysobacterales</taxon>
        <taxon>Lysobacteraceae</taxon>
        <taxon>Stenotrophomonas</taxon>
    </lineage>
</organism>
<accession>A0A8X8FQ86</accession>
<dbReference type="InterPro" id="IPR003594">
    <property type="entry name" value="HATPase_dom"/>
</dbReference>
<evidence type="ECO:0000256" key="3">
    <source>
        <dbReference type="ARBA" id="ARBA00022553"/>
    </source>
</evidence>
<keyword evidence="3 5" id="KW-0597">Phosphoprotein</keyword>
<dbReference type="EMBL" id="JACSQS010000002">
    <property type="protein sequence ID" value="MBD7953222.1"/>
    <property type="molecule type" value="Genomic_DNA"/>
</dbReference>
<evidence type="ECO:0000313" key="9">
    <source>
        <dbReference type="Proteomes" id="UP000636938"/>
    </source>
</evidence>
<dbReference type="Pfam" id="PF00072">
    <property type="entry name" value="Response_reg"/>
    <property type="match status" value="1"/>
</dbReference>
<dbReference type="SMART" id="SM00388">
    <property type="entry name" value="HisKA"/>
    <property type="match status" value="1"/>
</dbReference>
<reference evidence="8 9" key="1">
    <citation type="submission" date="2020-08" db="EMBL/GenBank/DDBJ databases">
        <title>A Genomic Blueprint of the Chicken Gut Microbiome.</title>
        <authorList>
            <person name="Gilroy R."/>
            <person name="Ravi A."/>
            <person name="Getino M."/>
            <person name="Pursley I."/>
            <person name="Horton D.L."/>
            <person name="Alikhan N.-F."/>
            <person name="Baker D."/>
            <person name="Gharbi K."/>
            <person name="Hall N."/>
            <person name="Watson M."/>
            <person name="Adriaenssens E.M."/>
            <person name="Foster-Nyarko E."/>
            <person name="Jarju S."/>
            <person name="Secka A."/>
            <person name="Antonio M."/>
            <person name="Oren A."/>
            <person name="Chaudhuri R."/>
            <person name="La Ragione R.M."/>
            <person name="Hildebrand F."/>
            <person name="Pallen M.J."/>
        </authorList>
    </citation>
    <scope>NUCLEOTIDE SEQUENCE [LARGE SCALE GENOMIC DNA]</scope>
    <source>
        <strain evidence="8 9">Sa5BUN4</strain>
    </source>
</reference>